<gene>
    <name evidence="2" type="ORF">BsIDN1_29080</name>
</gene>
<evidence type="ECO:0000313" key="3">
    <source>
        <dbReference type="Proteomes" id="UP000464658"/>
    </source>
</evidence>
<reference evidence="2 3" key="1">
    <citation type="submission" date="2019-12" db="EMBL/GenBank/DDBJ databases">
        <title>Full genome sequence of a Bacillus safensis strain isolated from commercially available natto in Indonesia.</title>
        <authorList>
            <person name="Yoshida M."/>
            <person name="Uomi M."/>
            <person name="Waturangi D."/>
            <person name="Ekaputri J.J."/>
            <person name="Setiamarga D.H.E."/>
        </authorList>
    </citation>
    <scope>NUCLEOTIDE SEQUENCE [LARGE SCALE GENOMIC DNA]</scope>
    <source>
        <strain evidence="2 3">IDN1</strain>
    </source>
</reference>
<organism evidence="2 3">
    <name type="scientific">Bacillus safensis</name>
    <dbReference type="NCBI Taxonomy" id="561879"/>
    <lineage>
        <taxon>Bacteria</taxon>
        <taxon>Bacillati</taxon>
        <taxon>Bacillota</taxon>
        <taxon>Bacilli</taxon>
        <taxon>Bacillales</taxon>
        <taxon>Bacillaceae</taxon>
        <taxon>Bacillus</taxon>
    </lineage>
</organism>
<sequence>MHQLKDEVKTKQHQLSLHSEDVEGQIEQLKSDYFDLLNEQASIRNERKLLEEQQRQAAMQLERLTQNNQKHIEERVSVKERKKQKLSSNFQHWKKTFWLKSNALEKQNKSLSK</sequence>
<name>A0A5S9M6S7_BACIA</name>
<protein>
    <submittedName>
        <fullName evidence="2">Uncharacterized protein</fullName>
    </submittedName>
</protein>
<feature type="compositionally biased region" description="Basic and acidic residues" evidence="1">
    <location>
        <begin position="1"/>
        <end position="10"/>
    </location>
</feature>
<dbReference type="EMBL" id="AP021906">
    <property type="protein sequence ID" value="BBP89290.1"/>
    <property type="molecule type" value="Genomic_DNA"/>
</dbReference>
<feature type="region of interest" description="Disordered" evidence="1">
    <location>
        <begin position="1"/>
        <end position="21"/>
    </location>
</feature>
<dbReference type="Proteomes" id="UP000464658">
    <property type="component" value="Chromosome"/>
</dbReference>
<evidence type="ECO:0000313" key="2">
    <source>
        <dbReference type="EMBL" id="BBP89290.1"/>
    </source>
</evidence>
<evidence type="ECO:0000256" key="1">
    <source>
        <dbReference type="SAM" id="MobiDB-lite"/>
    </source>
</evidence>
<dbReference type="AlphaFoldDB" id="A0A5S9M6S7"/>
<accession>A0A5S9M6S7</accession>
<proteinExistence type="predicted"/>